<dbReference type="Ensembl" id="ENSFCTT00005059213.1">
    <property type="protein sequence ID" value="ENSFCTP00005043492.1"/>
    <property type="gene ID" value="ENSFCTG00005020536.1"/>
</dbReference>
<accession>A0ABI7Z8S3</accession>
<reference evidence="3 4" key="1">
    <citation type="submission" date="2021-02" db="EMBL/GenBank/DDBJ databases">
        <title>Safari Cat Assemblies.</title>
        <authorList>
            <person name="Bredemeyer K.R."/>
            <person name="Murphy W.J."/>
        </authorList>
    </citation>
    <scope>NUCLEOTIDE SEQUENCE [LARGE SCALE GENOMIC DNA]</scope>
</reference>
<dbReference type="GeneTree" id="ENSGT01100000263546"/>
<evidence type="ECO:0000259" key="2">
    <source>
        <dbReference type="SMART" id="SM00329"/>
    </source>
</evidence>
<organism evidence="3 4">
    <name type="scientific">Felis catus</name>
    <name type="common">Cat</name>
    <name type="synonym">Felis silvestris catus</name>
    <dbReference type="NCBI Taxonomy" id="9685"/>
    <lineage>
        <taxon>Eukaryota</taxon>
        <taxon>Metazoa</taxon>
        <taxon>Chordata</taxon>
        <taxon>Craniata</taxon>
        <taxon>Vertebrata</taxon>
        <taxon>Euteleostomi</taxon>
        <taxon>Mammalia</taxon>
        <taxon>Eutheria</taxon>
        <taxon>Laurasiatheria</taxon>
        <taxon>Carnivora</taxon>
        <taxon>Feliformia</taxon>
        <taxon>Felidae</taxon>
        <taxon>Felinae</taxon>
        <taxon>Felis</taxon>
    </lineage>
</organism>
<dbReference type="InterPro" id="IPR017943">
    <property type="entry name" value="Bactericidal_perm-incr_a/b_dom"/>
</dbReference>
<dbReference type="Proteomes" id="UP000823872">
    <property type="component" value="Chromosome A3"/>
</dbReference>
<dbReference type="PANTHER" id="PTHR46019:SF1">
    <property type="entry name" value="BPI FOLD-CONTAINING FAMILY B MEMBER 2"/>
    <property type="match status" value="1"/>
</dbReference>
<proteinExistence type="inferred from homology"/>
<dbReference type="InterPro" id="IPR051660">
    <property type="entry name" value="BPI_fold-BPI/LBP"/>
</dbReference>
<dbReference type="InterPro" id="IPR001124">
    <property type="entry name" value="Lipid-bd_serum_glycop_C"/>
</dbReference>
<dbReference type="SUPFAM" id="SSF55394">
    <property type="entry name" value="Bactericidal permeability-increasing protein, BPI"/>
    <property type="match status" value="2"/>
</dbReference>
<dbReference type="CDD" id="cd00026">
    <property type="entry name" value="BPI2"/>
    <property type="match status" value="1"/>
</dbReference>
<evidence type="ECO:0000313" key="4">
    <source>
        <dbReference type="Proteomes" id="UP000823872"/>
    </source>
</evidence>
<dbReference type="Pfam" id="PF02886">
    <property type="entry name" value="LBP_BPI_CETP_C"/>
    <property type="match status" value="1"/>
</dbReference>
<dbReference type="SMART" id="SM00329">
    <property type="entry name" value="BPI2"/>
    <property type="match status" value="1"/>
</dbReference>
<reference evidence="3" key="2">
    <citation type="submission" date="2025-08" db="UniProtKB">
        <authorList>
            <consortium name="Ensembl"/>
        </authorList>
    </citation>
    <scope>IDENTIFICATION</scope>
    <source>
        <strain evidence="3">breed Abyssinian</strain>
    </source>
</reference>
<dbReference type="Gene3D" id="3.15.10.10">
    <property type="entry name" value="Bactericidal permeability-increasing protein, domain 1"/>
    <property type="match status" value="1"/>
</dbReference>
<feature type="domain" description="Lipid-binding serum glycoprotein C-terminal" evidence="2">
    <location>
        <begin position="310"/>
        <end position="513"/>
    </location>
</feature>
<reference evidence="3" key="3">
    <citation type="submission" date="2025-09" db="UniProtKB">
        <authorList>
            <consortium name="Ensembl"/>
        </authorList>
    </citation>
    <scope>IDENTIFICATION</scope>
    <source>
        <strain evidence="3">breed Abyssinian</strain>
    </source>
</reference>
<gene>
    <name evidence="3" type="primary">BPIFB2</name>
</gene>
<evidence type="ECO:0000313" key="3">
    <source>
        <dbReference type="Ensembl" id="ENSFCTP00005043492.1"/>
    </source>
</evidence>
<dbReference type="InterPro" id="IPR017942">
    <property type="entry name" value="Lipid-bd_serum_glycop_N"/>
</dbReference>
<protein>
    <recommendedName>
        <fullName evidence="2">Lipid-binding serum glycoprotein C-terminal domain-containing protein</fullName>
    </recommendedName>
</protein>
<dbReference type="Gene3D" id="3.15.20.10">
    <property type="entry name" value="Bactericidal permeability-increasing protein, domain 2"/>
    <property type="match status" value="1"/>
</dbReference>
<keyword evidence="4" id="KW-1185">Reference proteome</keyword>
<evidence type="ECO:0000256" key="1">
    <source>
        <dbReference type="ARBA" id="ARBA00007292"/>
    </source>
</evidence>
<comment type="similarity">
    <text evidence="1">Belongs to the BPI/LBP/Plunc superfamily. BPI/LBP family.</text>
</comment>
<dbReference type="PANTHER" id="PTHR46019">
    <property type="entry name" value="BPI FOLD-CONTAINING FAMILY B MEMBER 4-RELATED"/>
    <property type="match status" value="1"/>
</dbReference>
<name>A0ABI7Z8S3_FELCA</name>
<dbReference type="Pfam" id="PF01273">
    <property type="entry name" value="LBP_BPI_CETP"/>
    <property type="match status" value="1"/>
</dbReference>
<sequence>MSFPSLEGYKPKLLTRMPWRGVSAFWSPPSKISPLLSETKSLQDPNNHPTHFLPKAGNPLCILSPPAGCPIVTCMPPRVENSLPIPHAMVPTVRKSFFITSAVWLRTPTPEVIPRFNEATPSPPLPPYRIQTLNIRVPHFHLKFVADFGVRLLVAANFTFKVFRVPEPLELMLPVVVLADAHVAQGSIGTPVVSISACFPLFSNANVSDGSSSVAPGPLALVQKHVRAVLRNKLCLSVSNLVQGLNVHLGTLIGLNPVGPESQIRYSMISVPNITKDYISLDINAVLFLLGKPIVLPVDTTPFVLPLHVGADGTMATVGLSQDLFDSVLLLLQKAGALNLDITGQLESGDNLLNTSVLGQLIPEVARWFPQPMPVALKVQLGATPVVTLHTHNATLQLQPFVEVRAVASNSAFRSLFSFDMVVNLSLQLSVSKLKLRGTTSVLGDIQLAVASSNVGFIDTDQVHPLMDAVFKKPLLDHLNALLGMGIALPNVVNLHYVDPEVFVYEGYVVISSGLLYQR</sequence>